<proteinExistence type="predicted"/>
<gene>
    <name evidence="1" type="ORF">AAF712_014574</name>
</gene>
<dbReference type="InterPro" id="IPR036537">
    <property type="entry name" value="Adaptor_Cbl_N_dom_sf"/>
</dbReference>
<keyword evidence="2" id="KW-1185">Reference proteome</keyword>
<dbReference type="InterPro" id="IPR059179">
    <property type="entry name" value="MLKL-like_MCAfunc"/>
</dbReference>
<reference evidence="1 2" key="1">
    <citation type="submission" date="2024-05" db="EMBL/GenBank/DDBJ databases">
        <title>A draft genome resource for the thread blight pathogen Marasmius tenuissimus strain MS-2.</title>
        <authorList>
            <person name="Yulfo-Soto G.E."/>
            <person name="Baruah I.K."/>
            <person name="Amoako-Attah I."/>
            <person name="Bukari Y."/>
            <person name="Meinhardt L.W."/>
            <person name="Bailey B.A."/>
            <person name="Cohen S.P."/>
        </authorList>
    </citation>
    <scope>NUCLEOTIDE SEQUENCE [LARGE SCALE GENOMIC DNA]</scope>
    <source>
        <strain evidence="1 2">MS-2</strain>
    </source>
</reference>
<accession>A0ABR2ZCM5</accession>
<dbReference type="Proteomes" id="UP001437256">
    <property type="component" value="Unassembled WGS sequence"/>
</dbReference>
<dbReference type="EMBL" id="JBBXMP010000280">
    <property type="protein sequence ID" value="KAL0058734.1"/>
    <property type="molecule type" value="Genomic_DNA"/>
</dbReference>
<evidence type="ECO:0000313" key="2">
    <source>
        <dbReference type="Proteomes" id="UP001437256"/>
    </source>
</evidence>
<name>A0ABR2ZCM5_9AGAR</name>
<dbReference type="CDD" id="cd21037">
    <property type="entry name" value="MLKL_NTD"/>
    <property type="match status" value="1"/>
</dbReference>
<comment type="caution">
    <text evidence="1">The sequence shown here is derived from an EMBL/GenBank/DDBJ whole genome shotgun (WGS) entry which is preliminary data.</text>
</comment>
<protein>
    <submittedName>
        <fullName evidence="1">Uncharacterized protein</fullName>
    </submittedName>
</protein>
<dbReference type="Gene3D" id="1.20.930.20">
    <property type="entry name" value="Adaptor protein Cbl, N-terminal domain"/>
    <property type="match status" value="1"/>
</dbReference>
<sequence length="235" mass="26320">MATPTAVEPEHTQSRLTTVVLAVHASVDDHPLLELGDTALTYMVALIGKDPAHKIDEKRYREFYSVIQTIINRLEEIQGKLDAGYKAAAKSYEPPVCKWEDGLILTGGVVATISDAPELDLLKPVGRTLSQIGELVKTIRGNRAEYADLHRLAAGILAELSSKMQRSDVRPTEDMECSLRDFERILVRIHDAMAEVQRESRTKRWGRLLFANKTKEELASLRKELGDAHNRFMAS</sequence>
<organism evidence="1 2">
    <name type="scientific">Marasmius tenuissimus</name>
    <dbReference type="NCBI Taxonomy" id="585030"/>
    <lineage>
        <taxon>Eukaryota</taxon>
        <taxon>Fungi</taxon>
        <taxon>Dikarya</taxon>
        <taxon>Basidiomycota</taxon>
        <taxon>Agaricomycotina</taxon>
        <taxon>Agaricomycetes</taxon>
        <taxon>Agaricomycetidae</taxon>
        <taxon>Agaricales</taxon>
        <taxon>Marasmiineae</taxon>
        <taxon>Marasmiaceae</taxon>
        <taxon>Marasmius</taxon>
    </lineage>
</organism>
<evidence type="ECO:0000313" key="1">
    <source>
        <dbReference type="EMBL" id="KAL0058734.1"/>
    </source>
</evidence>
<feature type="non-terminal residue" evidence="1">
    <location>
        <position position="235"/>
    </location>
</feature>